<feature type="region of interest" description="Disordered" evidence="2">
    <location>
        <begin position="112"/>
        <end position="151"/>
    </location>
</feature>
<dbReference type="PANTHER" id="PTHR10627:SF74">
    <property type="entry name" value="OS08G0526500 PROTEIN"/>
    <property type="match status" value="1"/>
</dbReference>
<keyword evidence="5" id="KW-1185">Reference proteome</keyword>
<dbReference type="SUPFAM" id="SSF47769">
    <property type="entry name" value="SAM/Pointed domain"/>
    <property type="match status" value="1"/>
</dbReference>
<dbReference type="SMART" id="SM00454">
    <property type="entry name" value="SAM"/>
    <property type="match status" value="1"/>
</dbReference>
<proteinExistence type="predicted"/>
<keyword evidence="1" id="KW-0677">Repeat</keyword>
<dbReference type="InterPro" id="IPR001660">
    <property type="entry name" value="SAM"/>
</dbReference>
<reference evidence="4 5" key="1">
    <citation type="submission" date="2018-09" db="EMBL/GenBank/DDBJ databases">
        <title>A high-quality reference genome of wild soybean provides a powerful tool to mine soybean genomes.</title>
        <authorList>
            <person name="Xie M."/>
            <person name="Chung C.Y.L."/>
            <person name="Li M.-W."/>
            <person name="Wong F.-L."/>
            <person name="Chan T.-F."/>
            <person name="Lam H.-M."/>
        </authorList>
    </citation>
    <scope>NUCLEOTIDE SEQUENCE [LARGE SCALE GENOMIC DNA]</scope>
    <source>
        <strain evidence="5">cv. W05</strain>
        <tissue evidence="4">Hypocotyl of etiolated seedlings</tissue>
    </source>
</reference>
<dbReference type="InterPro" id="IPR013761">
    <property type="entry name" value="SAM/pointed_sf"/>
</dbReference>
<feature type="region of interest" description="Disordered" evidence="2">
    <location>
        <begin position="166"/>
        <end position="190"/>
    </location>
</feature>
<dbReference type="AlphaFoldDB" id="A0A445LYD0"/>
<feature type="domain" description="SAM" evidence="3">
    <location>
        <begin position="438"/>
        <end position="501"/>
    </location>
</feature>
<dbReference type="EMBL" id="QZWG01000001">
    <property type="protein sequence ID" value="RZC28327.1"/>
    <property type="molecule type" value="Genomic_DNA"/>
</dbReference>
<organism evidence="4 5">
    <name type="scientific">Glycine soja</name>
    <name type="common">Wild soybean</name>
    <dbReference type="NCBI Taxonomy" id="3848"/>
    <lineage>
        <taxon>Eukaryota</taxon>
        <taxon>Viridiplantae</taxon>
        <taxon>Streptophyta</taxon>
        <taxon>Embryophyta</taxon>
        <taxon>Tracheophyta</taxon>
        <taxon>Spermatophyta</taxon>
        <taxon>Magnoliopsida</taxon>
        <taxon>eudicotyledons</taxon>
        <taxon>Gunneridae</taxon>
        <taxon>Pentapetalae</taxon>
        <taxon>rosids</taxon>
        <taxon>fabids</taxon>
        <taxon>Fabales</taxon>
        <taxon>Fabaceae</taxon>
        <taxon>Papilionoideae</taxon>
        <taxon>50 kb inversion clade</taxon>
        <taxon>NPAAA clade</taxon>
        <taxon>indigoferoid/millettioid clade</taxon>
        <taxon>Phaseoleae</taxon>
        <taxon>Glycine</taxon>
        <taxon>Glycine subgen. Soja</taxon>
    </lineage>
</organism>
<accession>A0A445LYD0</accession>
<protein>
    <recommendedName>
        <fullName evidence="3">SAM domain-containing protein</fullName>
    </recommendedName>
</protein>
<name>A0A445LYD0_GLYSO</name>
<dbReference type="PANTHER" id="PTHR10627">
    <property type="entry name" value="SCP160"/>
    <property type="match status" value="1"/>
</dbReference>
<evidence type="ECO:0000259" key="3">
    <source>
        <dbReference type="PROSITE" id="PS50105"/>
    </source>
</evidence>
<evidence type="ECO:0000313" key="5">
    <source>
        <dbReference type="Proteomes" id="UP000289340"/>
    </source>
</evidence>
<dbReference type="FunFam" id="1.10.150.50:FF:000077">
    <property type="entry name" value="DDHD domain-containing 2"/>
    <property type="match status" value="1"/>
</dbReference>
<gene>
    <name evidence="4" type="ORF">D0Y65_000358</name>
</gene>
<evidence type="ECO:0000256" key="2">
    <source>
        <dbReference type="SAM" id="MobiDB-lite"/>
    </source>
</evidence>
<comment type="caution">
    <text evidence="4">The sequence shown here is derived from an EMBL/GenBank/DDBJ whole genome shotgun (WGS) entry which is preliminary data.</text>
</comment>
<evidence type="ECO:0000256" key="1">
    <source>
        <dbReference type="ARBA" id="ARBA00022737"/>
    </source>
</evidence>
<evidence type="ECO:0000313" key="4">
    <source>
        <dbReference type="EMBL" id="RZC28327.1"/>
    </source>
</evidence>
<sequence>MSDPSRGRVTITLGRSGHVVKRDASAVDVSSFSSIHSAGTKRSVRDRIGSNADSSGWHGNGHSGNKRHRGDVSMQNGLDGNDLRLKLMRKSALGQADSNGSKRHMDLREKLSKASHPLANTYNSKQHGPDSRETSLRQIPSARSSDKLLRMESMRSSYSPWTLDHIRRRSPDGFPSTSRGISPQRDVQDLHRRPVSRTYDGVRSVSYVGRDVLETSRPPISTPQSFMSRSTMSTLPPVTVKPVASHPGQLPPSGSVAQRPSYVILEFNRYFELCNLLIVTVLKPCFCQGQPFSLQLVFPPSFVGLGVHFSGQFPCYCLSVFLFPVHRICGIMRLSQTVLLYQELLRKTDAEQRLSSNSAGCQGCPAMVQVVEPIRQQRRGVAANGNDGHEISHDKWCYSCNSTGSVMASRTAGRGAVISDELSGLEKLMGDEQVQVQQSHQTVDGLLHALGLQKYAILFKAEEVDMTALKQMGENDLKELGIPMGPRKKILLAVLPRTKRQQ</sequence>
<dbReference type="Pfam" id="PF00536">
    <property type="entry name" value="SAM_1"/>
    <property type="match status" value="1"/>
</dbReference>
<dbReference type="PROSITE" id="PS50105">
    <property type="entry name" value="SAM_DOMAIN"/>
    <property type="match status" value="1"/>
</dbReference>
<dbReference type="Gene3D" id="1.10.150.50">
    <property type="entry name" value="Transcription Factor, Ets-1"/>
    <property type="match status" value="1"/>
</dbReference>
<feature type="region of interest" description="Disordered" evidence="2">
    <location>
        <begin position="37"/>
        <end position="79"/>
    </location>
</feature>
<dbReference type="Proteomes" id="UP000289340">
    <property type="component" value="Chromosome 1"/>
</dbReference>